<evidence type="ECO:0000313" key="8">
    <source>
        <dbReference type="Proteomes" id="UP001501510"/>
    </source>
</evidence>
<reference evidence="7 8" key="1">
    <citation type="journal article" date="2019" name="Int. J. Syst. Evol. Microbiol.">
        <title>The Global Catalogue of Microorganisms (GCM) 10K type strain sequencing project: providing services to taxonomists for standard genome sequencing and annotation.</title>
        <authorList>
            <consortium name="The Broad Institute Genomics Platform"/>
            <consortium name="The Broad Institute Genome Sequencing Center for Infectious Disease"/>
            <person name="Wu L."/>
            <person name="Ma J."/>
        </authorList>
    </citation>
    <scope>NUCLEOTIDE SEQUENCE [LARGE SCALE GENOMIC DNA]</scope>
    <source>
        <strain evidence="7 8">JCM 1407</strain>
    </source>
</reference>
<dbReference type="EMBL" id="BAAACG010000008">
    <property type="protein sequence ID" value="GAA0739036.1"/>
    <property type="molecule type" value="Genomic_DNA"/>
</dbReference>
<comment type="subcellular location">
    <subcellularLocation>
        <location evidence="1">Cell membrane</location>
        <topology evidence="1">Multi-pass membrane protein</topology>
    </subcellularLocation>
</comment>
<evidence type="ECO:0000256" key="5">
    <source>
        <dbReference type="ARBA" id="ARBA00023136"/>
    </source>
</evidence>
<evidence type="ECO:0000313" key="7">
    <source>
        <dbReference type="EMBL" id="GAA0739036.1"/>
    </source>
</evidence>
<evidence type="ECO:0000259" key="6">
    <source>
        <dbReference type="Pfam" id="PF02743"/>
    </source>
</evidence>
<evidence type="ECO:0000256" key="2">
    <source>
        <dbReference type="ARBA" id="ARBA00022475"/>
    </source>
</evidence>
<feature type="domain" description="Cache" evidence="6">
    <location>
        <begin position="42"/>
        <end position="260"/>
    </location>
</feature>
<dbReference type="Gene3D" id="3.30.450.20">
    <property type="entry name" value="PAS domain"/>
    <property type="match status" value="1"/>
</dbReference>
<evidence type="ECO:0000256" key="3">
    <source>
        <dbReference type="ARBA" id="ARBA00022692"/>
    </source>
</evidence>
<dbReference type="InterPro" id="IPR033479">
    <property type="entry name" value="dCache_1"/>
</dbReference>
<comment type="caution">
    <text evidence="7">The sequence shown here is derived from an EMBL/GenBank/DDBJ whole genome shotgun (WGS) entry which is preliminary data.</text>
</comment>
<dbReference type="CDD" id="cd18774">
    <property type="entry name" value="PDC2_HK_sensor"/>
    <property type="match status" value="1"/>
</dbReference>
<gene>
    <name evidence="7" type="ORF">GCM10008906_17270</name>
</gene>
<dbReference type="Pfam" id="PF02743">
    <property type="entry name" value="dCache_1"/>
    <property type="match status" value="1"/>
</dbReference>
<protein>
    <recommendedName>
        <fullName evidence="6">Cache domain-containing protein</fullName>
    </recommendedName>
</protein>
<organism evidence="7 8">
    <name type="scientific">Clostridium oceanicum</name>
    <dbReference type="NCBI Taxonomy" id="1543"/>
    <lineage>
        <taxon>Bacteria</taxon>
        <taxon>Bacillati</taxon>
        <taxon>Bacillota</taxon>
        <taxon>Clostridia</taxon>
        <taxon>Eubacteriales</taxon>
        <taxon>Clostridiaceae</taxon>
        <taxon>Clostridium</taxon>
    </lineage>
</organism>
<keyword evidence="4" id="KW-1133">Transmembrane helix</keyword>
<keyword evidence="8" id="KW-1185">Reference proteome</keyword>
<evidence type="ECO:0000256" key="4">
    <source>
        <dbReference type="ARBA" id="ARBA00022989"/>
    </source>
</evidence>
<name>A0ABN1JGI0_9CLOT</name>
<dbReference type="RefSeq" id="WP_343760793.1">
    <property type="nucleotide sequence ID" value="NZ_BAAACG010000008.1"/>
</dbReference>
<keyword evidence="5" id="KW-0472">Membrane</keyword>
<sequence length="314" mass="36114">MKKFKIKNKKFCTIILLFIAVIPTFCTSFLYKKMNSDEAIDKIINSLYTIGKDEEKKIVNKSDSILNNLNLISHTECVQTLEPEHFDELIEFVKGKNKEVYDEILVIDKNYSIVYGNNFDREVIKEKECVKSAINGQTKITPLTKNEKVEYIEIGVPIFKEDKVIGLIYSKVNLNFLNESVISSRFIDETTESYIVDKNGVLVTESRFVPDSVGNLRVDIKKVKASIDYSKQIPYKDYRGKDVYGVYFDLPFNDWTLIVEDDHVISQKNNKEIVKIGEIMAMVEALIIAISKKGLDSLTKSIEEGNYDENHKKE</sequence>
<dbReference type="Proteomes" id="UP001501510">
    <property type="component" value="Unassembled WGS sequence"/>
</dbReference>
<keyword evidence="2" id="KW-1003">Cell membrane</keyword>
<proteinExistence type="predicted"/>
<keyword evidence="3" id="KW-0812">Transmembrane</keyword>
<evidence type="ECO:0000256" key="1">
    <source>
        <dbReference type="ARBA" id="ARBA00004651"/>
    </source>
</evidence>
<accession>A0ABN1JGI0</accession>